<dbReference type="InterPro" id="IPR006239">
    <property type="entry name" value="DPNP"/>
</dbReference>
<evidence type="ECO:0000256" key="2">
    <source>
        <dbReference type="ARBA" id="ARBA00009759"/>
    </source>
</evidence>
<dbReference type="InterPro" id="IPR020550">
    <property type="entry name" value="Inositol_monophosphatase_CS"/>
</dbReference>
<feature type="binding site" evidence="10">
    <location>
        <position position="145"/>
    </location>
    <ligand>
        <name>Mg(2+)</name>
        <dbReference type="ChEBI" id="CHEBI:18420"/>
        <label>1</label>
        <note>catalytic</note>
    </ligand>
</feature>
<dbReference type="PROSITE" id="PS00629">
    <property type="entry name" value="IMP_1"/>
    <property type="match status" value="1"/>
</dbReference>
<dbReference type="AlphaFoldDB" id="A0A1G4KJU5"/>
<feature type="binding site" evidence="10">
    <location>
        <position position="293"/>
    </location>
    <ligand>
        <name>Mg(2+)</name>
        <dbReference type="ChEBI" id="CHEBI:18420"/>
        <label>1</label>
        <note>catalytic</note>
    </ligand>
</feature>
<gene>
    <name evidence="12" type="ORF">LAMI_0H19438G</name>
</gene>
<keyword evidence="5 11" id="KW-0378">Hydrolase</keyword>
<dbReference type="Gene3D" id="3.40.190.80">
    <property type="match status" value="1"/>
</dbReference>
<comment type="cofactor">
    <cofactor evidence="1 10 11">
        <name>Mg(2+)</name>
        <dbReference type="ChEBI" id="CHEBI:18420"/>
    </cofactor>
</comment>
<name>A0A1G4KJU5_9SACH</name>
<evidence type="ECO:0000256" key="1">
    <source>
        <dbReference type="ARBA" id="ARBA00001946"/>
    </source>
</evidence>
<evidence type="ECO:0000256" key="11">
    <source>
        <dbReference type="RuleBase" id="RU368076"/>
    </source>
</evidence>
<sequence length="355" mass="38708">MSLHRELIVATEAVRKASLLTKRIQSRVIANEDSTITKTDNSPVTIGDFSAQAIIINAIKANFPEDFIVGEESTEGIEDSFVSHILQEIRDNDTDFETAFGDRTEIVFRSADYPLNSVATVKKAIDCGDYEGGSKGRFWCLDPIDGTKGFLRGDQFAVCLALVVDGVVQLGCIGCPNLQLKKYGGQDEPDASKCGYIFRAIKEGGAFYSPTACESWKPVHVRKLGSTSRAVSLEGVEASHSSHDEQSVIKSKLGVSRSQHLDSQVKYCLLAMGLGDLYLRLPLKLSYREKIWDHAAGNIIVKEAGGVHTDAIDNVPLDFGRGRTLSTKGVIASCGPRDLHDLVLKVSSEVIRSRN</sequence>
<dbReference type="SUPFAM" id="SSF56655">
    <property type="entry name" value="Carbohydrate phosphatase"/>
    <property type="match status" value="1"/>
</dbReference>
<keyword evidence="4 10" id="KW-0479">Metal-binding</keyword>
<comment type="similarity">
    <text evidence="2 11">Belongs to the inositol monophosphatase superfamily.</text>
</comment>
<dbReference type="PROSITE" id="PS00630">
    <property type="entry name" value="IMP_2"/>
    <property type="match status" value="1"/>
</dbReference>
<dbReference type="Proteomes" id="UP000191024">
    <property type="component" value="Chromosome H"/>
</dbReference>
<dbReference type="GO" id="GO:0046872">
    <property type="term" value="F:metal ion binding"/>
    <property type="evidence" value="ECO:0007669"/>
    <property type="project" value="UniProtKB-UniRule"/>
</dbReference>
<comment type="function">
    <text evidence="11">Converts adenosine 3'-phosphate 5'-phosphosulfate (PAPS) to adenosine 5'-phosphosulfate (APS) and 3'(2')-phosphoadenosine 5'-phosphate (PAP) to AMP.</text>
</comment>
<dbReference type="OrthoDB" id="411145at2759"/>
<evidence type="ECO:0000256" key="7">
    <source>
        <dbReference type="ARBA" id="ARBA00044466"/>
    </source>
</evidence>
<evidence type="ECO:0000256" key="6">
    <source>
        <dbReference type="ARBA" id="ARBA00022842"/>
    </source>
</evidence>
<feature type="binding site" evidence="10">
    <location>
        <position position="71"/>
    </location>
    <ligand>
        <name>Mg(2+)</name>
        <dbReference type="ChEBI" id="CHEBI:18420"/>
        <label>1</label>
        <note>catalytic</note>
    </ligand>
</feature>
<dbReference type="FunFam" id="3.30.540.10:FF:000015">
    <property type="entry name" value="3',5'-bisphosphate nucleotidase"/>
    <property type="match status" value="1"/>
</dbReference>
<evidence type="ECO:0000256" key="10">
    <source>
        <dbReference type="PIRSR" id="PIRSR600760-2"/>
    </source>
</evidence>
<dbReference type="GO" id="GO:0046854">
    <property type="term" value="P:phosphatidylinositol phosphate biosynthetic process"/>
    <property type="evidence" value="ECO:0007669"/>
    <property type="project" value="InterPro"/>
</dbReference>
<dbReference type="GO" id="GO:0043647">
    <property type="term" value="P:inositol phosphate metabolic process"/>
    <property type="evidence" value="ECO:0007669"/>
    <property type="project" value="UniProtKB-UniRule"/>
</dbReference>
<dbReference type="GO" id="GO:0000103">
    <property type="term" value="P:sulfate assimilation"/>
    <property type="evidence" value="ECO:0007669"/>
    <property type="project" value="TreeGrafter"/>
</dbReference>
<evidence type="ECO:0000256" key="8">
    <source>
        <dbReference type="ARBA" id="ARBA00044479"/>
    </source>
</evidence>
<evidence type="ECO:0000256" key="3">
    <source>
        <dbReference type="ARBA" id="ARBA00012633"/>
    </source>
</evidence>
<evidence type="ECO:0000256" key="5">
    <source>
        <dbReference type="ARBA" id="ARBA00022801"/>
    </source>
</evidence>
<dbReference type="InterPro" id="IPR000760">
    <property type="entry name" value="Inositol_monophosphatase-like"/>
</dbReference>
<dbReference type="NCBIfam" id="TIGR01330">
    <property type="entry name" value="bisphos_HAL2"/>
    <property type="match status" value="1"/>
</dbReference>
<dbReference type="PANTHER" id="PTHR43200:SF6">
    <property type="entry name" value="3'(2'),5'-BISPHOSPHATE NUCLEOTIDASE"/>
    <property type="match status" value="1"/>
</dbReference>
<dbReference type="Pfam" id="PF00459">
    <property type="entry name" value="Inositol_P"/>
    <property type="match status" value="1"/>
</dbReference>
<dbReference type="GO" id="GO:0008441">
    <property type="term" value="F:3'(2'),5'-bisphosphate nucleotidase activity"/>
    <property type="evidence" value="ECO:0007669"/>
    <property type="project" value="UniProtKB-UniRule"/>
</dbReference>
<evidence type="ECO:0000313" key="12">
    <source>
        <dbReference type="EMBL" id="SCV04812.1"/>
    </source>
</evidence>
<feature type="binding site" evidence="10">
    <location>
        <position position="144"/>
    </location>
    <ligand>
        <name>Mg(2+)</name>
        <dbReference type="ChEBI" id="CHEBI:18420"/>
        <label>1</label>
        <note>catalytic</note>
    </ligand>
</feature>
<evidence type="ECO:0000313" key="13">
    <source>
        <dbReference type="Proteomes" id="UP000191024"/>
    </source>
</evidence>
<dbReference type="InterPro" id="IPR051090">
    <property type="entry name" value="Inositol_monoP_superfamily"/>
</dbReference>
<comment type="catalytic activity">
    <reaction evidence="8">
        <text>adenosine 3',5'-bisphosphate + H2O = AMP + phosphate</text>
        <dbReference type="Rhea" id="RHEA:10040"/>
        <dbReference type="ChEBI" id="CHEBI:15377"/>
        <dbReference type="ChEBI" id="CHEBI:43474"/>
        <dbReference type="ChEBI" id="CHEBI:58343"/>
        <dbReference type="ChEBI" id="CHEBI:456215"/>
        <dbReference type="EC" id="3.1.3.7"/>
    </reaction>
    <physiologicalReaction direction="left-to-right" evidence="8">
        <dbReference type="Rhea" id="RHEA:10041"/>
    </physiologicalReaction>
</comment>
<evidence type="ECO:0000256" key="9">
    <source>
        <dbReference type="ARBA" id="ARBA00044484"/>
    </source>
</evidence>
<dbReference type="CDD" id="cd01517">
    <property type="entry name" value="PAP_phosphatase"/>
    <property type="match status" value="1"/>
</dbReference>
<evidence type="ECO:0000256" key="4">
    <source>
        <dbReference type="ARBA" id="ARBA00022723"/>
    </source>
</evidence>
<dbReference type="InterPro" id="IPR020583">
    <property type="entry name" value="Inositol_monoP_metal-BS"/>
</dbReference>
<reference evidence="13" key="1">
    <citation type="submission" date="2016-03" db="EMBL/GenBank/DDBJ databases">
        <authorList>
            <person name="Devillers H."/>
        </authorList>
    </citation>
    <scope>NUCLEOTIDE SEQUENCE [LARGE SCALE GENOMIC DNA]</scope>
</reference>
<protein>
    <recommendedName>
        <fullName evidence="3 11">3'(2'),5'-bisphosphate nucleotidase</fullName>
        <ecNumber evidence="3 11">3.1.3.7</ecNumber>
    </recommendedName>
</protein>
<keyword evidence="6 10" id="KW-0460">Magnesium</keyword>
<dbReference type="STRING" id="1230905.A0A1G4KJU5"/>
<accession>A0A1G4KJU5</accession>
<comment type="catalytic activity">
    <reaction evidence="9">
        <text>3'-phosphoadenylyl sulfate + H2O = adenosine 5'-phosphosulfate + phosphate</text>
        <dbReference type="Rhea" id="RHEA:77639"/>
        <dbReference type="ChEBI" id="CHEBI:15377"/>
        <dbReference type="ChEBI" id="CHEBI:43474"/>
        <dbReference type="ChEBI" id="CHEBI:58243"/>
        <dbReference type="ChEBI" id="CHEBI:58339"/>
        <dbReference type="EC" id="3.1.3.7"/>
    </reaction>
    <physiologicalReaction direction="left-to-right" evidence="9">
        <dbReference type="Rhea" id="RHEA:77640"/>
    </physiologicalReaction>
</comment>
<comment type="catalytic activity">
    <reaction evidence="7">
        <text>adenosine 2',5'-bisphosphate + H2O = AMP + phosphate</text>
        <dbReference type="Rhea" id="RHEA:77643"/>
        <dbReference type="ChEBI" id="CHEBI:15377"/>
        <dbReference type="ChEBI" id="CHEBI:43474"/>
        <dbReference type="ChEBI" id="CHEBI:194156"/>
        <dbReference type="ChEBI" id="CHEBI:456215"/>
        <dbReference type="EC" id="3.1.3.7"/>
    </reaction>
    <physiologicalReaction direction="left-to-right" evidence="7">
        <dbReference type="Rhea" id="RHEA:77644"/>
    </physiologicalReaction>
</comment>
<proteinExistence type="inferred from homology"/>
<dbReference type="EMBL" id="LT598468">
    <property type="protein sequence ID" value="SCV04812.1"/>
    <property type="molecule type" value="Genomic_DNA"/>
</dbReference>
<dbReference type="EC" id="3.1.3.7" evidence="3 11"/>
<keyword evidence="13" id="KW-1185">Reference proteome</keyword>
<feature type="binding site" evidence="10">
    <location>
        <position position="142"/>
    </location>
    <ligand>
        <name>Mg(2+)</name>
        <dbReference type="ChEBI" id="CHEBI:18420"/>
        <label>1</label>
        <note>catalytic</note>
    </ligand>
</feature>
<organism evidence="12 13">
    <name type="scientific">Lachancea mirantina</name>
    <dbReference type="NCBI Taxonomy" id="1230905"/>
    <lineage>
        <taxon>Eukaryota</taxon>
        <taxon>Fungi</taxon>
        <taxon>Dikarya</taxon>
        <taxon>Ascomycota</taxon>
        <taxon>Saccharomycotina</taxon>
        <taxon>Saccharomycetes</taxon>
        <taxon>Saccharomycetales</taxon>
        <taxon>Saccharomycetaceae</taxon>
        <taxon>Lachancea</taxon>
    </lineage>
</organism>
<dbReference type="Gene3D" id="3.30.540.10">
    <property type="entry name" value="Fructose-1,6-Bisphosphatase, subunit A, domain 1"/>
    <property type="match status" value="1"/>
</dbReference>
<dbReference type="PANTHER" id="PTHR43200">
    <property type="entry name" value="PHOSPHATASE"/>
    <property type="match status" value="1"/>
</dbReference>